<evidence type="ECO:0000313" key="1">
    <source>
        <dbReference type="EMBL" id="CDI06249.1"/>
    </source>
</evidence>
<evidence type="ECO:0000313" key="2">
    <source>
        <dbReference type="Proteomes" id="UP000018159"/>
    </source>
</evidence>
<protein>
    <submittedName>
        <fullName evidence="1">Uncharacterized protein</fullName>
    </submittedName>
</protein>
<name>V6AUN0_9ARCH</name>
<organism evidence="1 2">
    <name type="scientific">Candidatus Nitrosotenuis uzonensis</name>
    <dbReference type="NCBI Taxonomy" id="1407055"/>
    <lineage>
        <taxon>Archaea</taxon>
        <taxon>Nitrososphaerota</taxon>
        <taxon>Candidatus Nitrosotenuis</taxon>
    </lineage>
</organism>
<reference evidence="1 2" key="1">
    <citation type="journal article" date="2013" name="PLoS ONE">
        <title>Enrichment and Genome Sequence of the Group I.1a Ammonia-Oxidizing Archaeon ?Ca. Nitrosotenuis uzonensis? Representing a Clade Globally.</title>
        <authorList>
            <person name="Lebedeva E.V."/>
            <person name="Hatzenpichler R."/>
            <person name="Pelletier E."/>
            <person name="Schuster N."/>
            <person name="Hauzmayer S."/>
            <person name="Bulaev A."/>
            <person name="Grigor'eva N.V."/>
            <person name="Galushko A."/>
            <person name="Schmid M."/>
            <person name="Palatinszky M."/>
            <person name="Le Paslier D."/>
            <person name="Daims H."/>
            <person name="Wagner M."/>
        </authorList>
    </citation>
    <scope>NUCLEOTIDE SEQUENCE [LARGE SCALE GENOMIC DNA]</scope>
    <source>
        <strain evidence="1 2">N4</strain>
    </source>
</reference>
<dbReference type="Proteomes" id="UP000018159">
    <property type="component" value="Unassembled WGS sequence"/>
</dbReference>
<dbReference type="AlphaFoldDB" id="V6AUN0"/>
<dbReference type="STRING" id="1407055.NITUZ_40415"/>
<comment type="caution">
    <text evidence="1">The sequence shown here is derived from an EMBL/GenBank/DDBJ whole genome shotgun (WGS) entry which is preliminary data.</text>
</comment>
<gene>
    <name evidence="1" type="ORF">NITUZ_40415</name>
</gene>
<dbReference type="RefSeq" id="WP_155991467.1">
    <property type="nucleotide sequence ID" value="NZ_CBTY010000009.1"/>
</dbReference>
<proteinExistence type="predicted"/>
<accession>V6AUN0</accession>
<dbReference type="OrthoDB" id="378854at2157"/>
<dbReference type="EMBL" id="CBTY010000009">
    <property type="protein sequence ID" value="CDI06249.1"/>
    <property type="molecule type" value="Genomic_DNA"/>
</dbReference>
<sequence>MDTGHDLRRPHCKMAEPEKFVSHSNGTIFYRCKNCNYLGTIEVFTETHTY</sequence>
<keyword evidence="2" id="KW-1185">Reference proteome</keyword>